<keyword evidence="3" id="KW-1185">Reference proteome</keyword>
<dbReference type="Proteomes" id="UP000485058">
    <property type="component" value="Unassembled WGS sequence"/>
</dbReference>
<dbReference type="AlphaFoldDB" id="A0A699ZZG5"/>
<comment type="caution">
    <text evidence="2">The sequence shown here is derived from an EMBL/GenBank/DDBJ whole genome shotgun (WGS) entry which is preliminary data.</text>
</comment>
<organism evidence="2 3">
    <name type="scientific">Haematococcus lacustris</name>
    <name type="common">Green alga</name>
    <name type="synonym">Haematococcus pluvialis</name>
    <dbReference type="NCBI Taxonomy" id="44745"/>
    <lineage>
        <taxon>Eukaryota</taxon>
        <taxon>Viridiplantae</taxon>
        <taxon>Chlorophyta</taxon>
        <taxon>core chlorophytes</taxon>
        <taxon>Chlorophyceae</taxon>
        <taxon>CS clade</taxon>
        <taxon>Chlamydomonadales</taxon>
        <taxon>Haematococcaceae</taxon>
        <taxon>Haematococcus</taxon>
    </lineage>
</organism>
<proteinExistence type="predicted"/>
<reference evidence="2 3" key="1">
    <citation type="submission" date="2020-02" db="EMBL/GenBank/DDBJ databases">
        <title>Draft genome sequence of Haematococcus lacustris strain NIES-144.</title>
        <authorList>
            <person name="Morimoto D."/>
            <person name="Nakagawa S."/>
            <person name="Yoshida T."/>
            <person name="Sawayama S."/>
        </authorList>
    </citation>
    <scope>NUCLEOTIDE SEQUENCE [LARGE SCALE GENOMIC DNA]</scope>
    <source>
        <strain evidence="2 3">NIES-144</strain>
    </source>
</reference>
<evidence type="ECO:0000313" key="3">
    <source>
        <dbReference type="Proteomes" id="UP000485058"/>
    </source>
</evidence>
<evidence type="ECO:0000313" key="2">
    <source>
        <dbReference type="EMBL" id="GFH24246.1"/>
    </source>
</evidence>
<accession>A0A699ZZG5</accession>
<dbReference type="EMBL" id="BLLF01002482">
    <property type="protein sequence ID" value="GFH24246.1"/>
    <property type="molecule type" value="Genomic_DNA"/>
</dbReference>
<feature type="region of interest" description="Disordered" evidence="1">
    <location>
        <begin position="1"/>
        <end position="40"/>
    </location>
</feature>
<gene>
    <name evidence="2" type="ORF">HaLaN_22003</name>
</gene>
<name>A0A699ZZG5_HAELA</name>
<evidence type="ECO:0000256" key="1">
    <source>
        <dbReference type="SAM" id="MobiDB-lite"/>
    </source>
</evidence>
<protein>
    <submittedName>
        <fullName evidence="2">Uncharacterized protein</fullName>
    </submittedName>
</protein>
<sequence length="84" mass="8555">MQQQQPAGSGNSVGGRCPCHAHGRADDGGASSGHHTGQGLLPMALPRWVAVLQLPPCQTKLSSGIAESALGASRRLMDQPAGQT</sequence>
<feature type="compositionally biased region" description="Polar residues" evidence="1">
    <location>
        <begin position="1"/>
        <end position="10"/>
    </location>
</feature>